<feature type="compositionally biased region" description="Low complexity" evidence="1">
    <location>
        <begin position="581"/>
        <end position="590"/>
    </location>
</feature>
<feature type="compositionally biased region" description="Basic and acidic residues" evidence="1">
    <location>
        <begin position="97"/>
        <end position="106"/>
    </location>
</feature>
<dbReference type="GeneID" id="85498747"/>
<dbReference type="PANTHER" id="PTHR45725:SF18">
    <property type="entry name" value="ORC1-LIKE AAA ATPASE DOMAIN-CONTAINING PROTEIN"/>
    <property type="match status" value="1"/>
</dbReference>
<feature type="compositionally biased region" description="Polar residues" evidence="1">
    <location>
        <begin position="371"/>
        <end position="399"/>
    </location>
</feature>
<proteinExistence type="predicted"/>
<feature type="compositionally biased region" description="Polar residues" evidence="1">
    <location>
        <begin position="464"/>
        <end position="474"/>
    </location>
</feature>
<feature type="compositionally biased region" description="Polar residues" evidence="1">
    <location>
        <begin position="488"/>
        <end position="504"/>
    </location>
</feature>
<evidence type="ECO:0000256" key="1">
    <source>
        <dbReference type="SAM" id="MobiDB-lite"/>
    </source>
</evidence>
<evidence type="ECO:0000313" key="3">
    <source>
        <dbReference type="Proteomes" id="UP001233271"/>
    </source>
</evidence>
<feature type="compositionally biased region" description="Polar residues" evidence="1">
    <location>
        <begin position="429"/>
        <end position="440"/>
    </location>
</feature>
<keyword evidence="3" id="KW-1185">Reference proteome</keyword>
<dbReference type="AlphaFoldDB" id="A0AA48QYS9"/>
<feature type="compositionally biased region" description="Basic and acidic residues" evidence="1">
    <location>
        <begin position="947"/>
        <end position="966"/>
    </location>
</feature>
<accession>A0AA48QYS9</accession>
<feature type="compositionally biased region" description="Pro residues" evidence="1">
    <location>
        <begin position="316"/>
        <end position="340"/>
    </location>
</feature>
<dbReference type="KEGG" id="ccac:CcaHIS019_0704580"/>
<name>A0AA48QYS9_9TREE</name>
<feature type="region of interest" description="Disordered" evidence="1">
    <location>
        <begin position="1"/>
        <end position="590"/>
    </location>
</feature>
<organism evidence="2 3">
    <name type="scientific">Cutaneotrichosporon cavernicola</name>
    <dbReference type="NCBI Taxonomy" id="279322"/>
    <lineage>
        <taxon>Eukaryota</taxon>
        <taxon>Fungi</taxon>
        <taxon>Dikarya</taxon>
        <taxon>Basidiomycota</taxon>
        <taxon>Agaricomycotina</taxon>
        <taxon>Tremellomycetes</taxon>
        <taxon>Trichosporonales</taxon>
        <taxon>Trichosporonaceae</taxon>
        <taxon>Cutaneotrichosporon</taxon>
    </lineage>
</organism>
<feature type="compositionally biased region" description="Polar residues" evidence="1">
    <location>
        <begin position="294"/>
        <end position="307"/>
    </location>
</feature>
<feature type="compositionally biased region" description="Low complexity" evidence="1">
    <location>
        <begin position="341"/>
        <end position="370"/>
    </location>
</feature>
<sequence>MTLPPGAQPAARPTLPPNGEYGSPPHHSPEPFGRAGPARYNLSAAFGPNKNAPTRTPSVRYNPAAAFGPTSDSGHSSESKGPARYNASAAFGPPKSDSSHSSESRVRYNPAAAFGPRSDARSTPTPSPAARQPPRSDAVSPPARLPPGARAPVEVSPHSDAEMPRAGRAHQFGEGHMPIPVPQGSVYATPMSTPPATSNIAERQSAQPARPQHSPSRTQVKDASLGLPSPPESPLKLPGPPQPPNALKPSGTFVVKHTATSKASPLAVPGRLPPSTSSVPQASKAPAEPPSTPPNRTTAASPGSPGSFTVRHHIQNPPPPQTTSPSSPPHRLPQVPPPAVKPQVSATSFSSRSGAISASTSASSLHSKVANAQSLSPQTTPPKTTNPLPANSAAPSTPQKGFVIRRPSRSHPQTGSPTPAYPQRLPQPLINQASISSLRASSVKHITKSGSGTSLRVPEPVPTPMSSRQPSTDSLLIPRTDSPKPIKQASNTSLRVRGTDTASKQAPNASHSQSQHSPSRQRGKASSSSLRAPVSSSRSTHSARSASPRPSSKHSTPPSPPHEYRLSTDPSELDCPPTAPETPTRTPTPRLVLPVGARVWGLEHVRNRVVDIVVKDHKYEHQPVLSHLMRVNRASFCSVIAVLYANISFSNLPLNLPVPTHRMSVYRAAVHNLDLSGCLVASRGRGFFELFDSFPNLETVACGKVEMARPSSFLDIRVTRRLPMRPDGIFYTIHPFEPCLPRNQDAEVSYALEFGSMPRAGAQRFAEGQKHATVPPVLCRPIHSLVTDQTHSARAWLSILARRAQDYPHPQRLLLSPTEPVSLGEFAAFAPSASGIEELRLAVDLTDPAISPADFFATVDWTVFASLKKLHLILFVPPPPKAEEHFSTRVRLQSSATIATISTVTEEPTAPIETKIEPLSVRERVSRPVSGLFKGIGAFAKGFKKEPRTRVDSEPVRHRVHSEAHRSQLSPRPMSEMRRPPSILDPDFGAFPPEPSLTFPAPPEIPPPELALAELHLNLSITLPEWAAYDAGGDDWGYIRASVPHPAQLKSSLLRFGPGCTVHVKTQTTTLVDGVDDISADYEMRVVGRIADAFGRYGPFGSDAQRSMYIDN</sequence>
<feature type="region of interest" description="Disordered" evidence="1">
    <location>
        <begin position="947"/>
        <end position="977"/>
    </location>
</feature>
<gene>
    <name evidence="2" type="ORF">CcaverHIS019_0704580</name>
</gene>
<dbReference type="InterPro" id="IPR051425">
    <property type="entry name" value="Formin_Homology"/>
</dbReference>
<protein>
    <submittedName>
        <fullName evidence="2">Uncharacterized protein</fullName>
    </submittedName>
</protein>
<feature type="compositionally biased region" description="Low complexity" evidence="1">
    <location>
        <begin position="505"/>
        <end position="556"/>
    </location>
</feature>
<dbReference type="Proteomes" id="UP001233271">
    <property type="component" value="Chromosome 7b"/>
</dbReference>
<dbReference type="RefSeq" id="XP_060460142.1">
    <property type="nucleotide sequence ID" value="XM_060603893.1"/>
</dbReference>
<dbReference type="PANTHER" id="PTHR45725">
    <property type="entry name" value="FORMIN HOMOLOGY 2 FAMILY MEMBER"/>
    <property type="match status" value="1"/>
</dbReference>
<feature type="compositionally biased region" description="Pro residues" evidence="1">
    <location>
        <begin position="228"/>
        <end position="246"/>
    </location>
</feature>
<feature type="compositionally biased region" description="Polar residues" evidence="1">
    <location>
        <begin position="190"/>
        <end position="218"/>
    </location>
</feature>
<evidence type="ECO:0000313" key="2">
    <source>
        <dbReference type="EMBL" id="BEI94877.1"/>
    </source>
</evidence>
<reference evidence="2" key="1">
    <citation type="journal article" date="2023" name="BMC Genomics">
        <title>Chromosome-level genome assemblies of Cutaneotrichosporon spp. (Trichosporonales, Basidiomycota) reveal imbalanced evolution between nucleotide sequences and chromosome synteny.</title>
        <authorList>
            <person name="Kobayashi Y."/>
            <person name="Kayamori A."/>
            <person name="Aoki K."/>
            <person name="Shiwa Y."/>
            <person name="Matsutani M."/>
            <person name="Fujita N."/>
            <person name="Sugita T."/>
            <person name="Iwasaki W."/>
            <person name="Tanaka N."/>
            <person name="Takashima M."/>
        </authorList>
    </citation>
    <scope>NUCLEOTIDE SEQUENCE</scope>
    <source>
        <strain evidence="2">HIS019</strain>
    </source>
</reference>
<dbReference type="EMBL" id="AP028219">
    <property type="protein sequence ID" value="BEI94877.1"/>
    <property type="molecule type" value="Genomic_DNA"/>
</dbReference>